<accession>A0A1B2EBW9</accession>
<proteinExistence type="inferred from homology"/>
<comment type="cofactor">
    <cofactor evidence="1 4">
        <name>a divalent metal cation</name>
        <dbReference type="ChEBI" id="CHEBI:60240"/>
    </cofactor>
</comment>
<dbReference type="Gene3D" id="3.90.950.10">
    <property type="match status" value="1"/>
</dbReference>
<feature type="site" description="Important for substrate specificity" evidence="4">
    <location>
        <position position="172"/>
    </location>
</feature>
<feature type="site" description="Important for substrate specificity" evidence="4">
    <location>
        <position position="89"/>
    </location>
</feature>
<feature type="site" description="Important for substrate specificity" evidence="4">
    <location>
        <position position="24"/>
    </location>
</feature>
<organism evidence="5">
    <name type="scientific">Microvirga ossetica</name>
    <dbReference type="NCBI Taxonomy" id="1882682"/>
    <lineage>
        <taxon>Bacteria</taxon>
        <taxon>Pseudomonadati</taxon>
        <taxon>Pseudomonadota</taxon>
        <taxon>Alphaproteobacteria</taxon>
        <taxon>Hyphomicrobiales</taxon>
        <taxon>Methylobacteriaceae</taxon>
        <taxon>Microvirga</taxon>
    </lineage>
</organism>
<dbReference type="InterPro" id="IPR003697">
    <property type="entry name" value="Maf-like"/>
</dbReference>
<evidence type="ECO:0000256" key="3">
    <source>
        <dbReference type="ARBA" id="ARBA00023080"/>
    </source>
</evidence>
<reference evidence="5" key="1">
    <citation type="submission" date="2016-07" db="EMBL/GenBank/DDBJ databases">
        <title>Microvirga ossetica sp. nov. a new species of rhizobia isolated from root nodules of the legume species Vicia alpestris Steven originated from North Ossetia region in the Caucasus.</title>
        <authorList>
            <person name="Safronova V.I."/>
            <person name="Kuznetsova I.G."/>
            <person name="Sazanova A.L."/>
            <person name="Belimov A."/>
            <person name="Andronov E."/>
            <person name="Osledkin Y.S."/>
            <person name="Onishchuk O.P."/>
            <person name="Kurchak O.N."/>
            <person name="Shaposhnikov A.I."/>
            <person name="Willems A."/>
            <person name="Tikhonovich I.A."/>
        </authorList>
    </citation>
    <scope>NUCLEOTIDE SEQUENCE [LARGE SCALE GENOMIC DNA]</scope>
    <source>
        <strain evidence="5">V5/3M</strain>
    </source>
</reference>
<dbReference type="HAMAP" id="MF_00528">
    <property type="entry name" value="Maf"/>
    <property type="match status" value="1"/>
</dbReference>
<dbReference type="NCBIfam" id="NF002401">
    <property type="entry name" value="PRK01441.1"/>
    <property type="match status" value="1"/>
</dbReference>
<gene>
    <name evidence="5" type="ORF">BB934_04045</name>
</gene>
<dbReference type="InterPro" id="IPR029001">
    <property type="entry name" value="ITPase-like_fam"/>
</dbReference>
<name>A0A1B2EBW9_9HYPH</name>
<dbReference type="GO" id="GO:0036218">
    <property type="term" value="F:dTTP diphosphatase activity"/>
    <property type="evidence" value="ECO:0007669"/>
    <property type="project" value="RHEA"/>
</dbReference>
<keyword evidence="4" id="KW-0963">Cytoplasm</keyword>
<dbReference type="SUPFAM" id="SSF52972">
    <property type="entry name" value="ITPase-like"/>
    <property type="match status" value="1"/>
</dbReference>
<dbReference type="RefSeq" id="WP_237050181.1">
    <property type="nucleotide sequence ID" value="NZ_CP016616.1"/>
</dbReference>
<comment type="catalytic activity">
    <reaction evidence="4">
        <text>dTTP + H2O = dTMP + diphosphate + H(+)</text>
        <dbReference type="Rhea" id="RHEA:28534"/>
        <dbReference type="ChEBI" id="CHEBI:15377"/>
        <dbReference type="ChEBI" id="CHEBI:15378"/>
        <dbReference type="ChEBI" id="CHEBI:33019"/>
        <dbReference type="ChEBI" id="CHEBI:37568"/>
        <dbReference type="ChEBI" id="CHEBI:63528"/>
        <dbReference type="EC" id="3.6.1.9"/>
    </reaction>
</comment>
<dbReference type="Pfam" id="PF02545">
    <property type="entry name" value="Maf"/>
    <property type="match status" value="1"/>
</dbReference>
<dbReference type="EMBL" id="CP016616">
    <property type="protein sequence ID" value="ANY77496.1"/>
    <property type="molecule type" value="Genomic_DNA"/>
</dbReference>
<protein>
    <recommendedName>
        <fullName evidence="4">dTTP/UTP pyrophosphatase</fullName>
        <shortName evidence="4">dTTPase/UTPase</shortName>
        <ecNumber evidence="4">3.6.1.9</ecNumber>
    </recommendedName>
    <alternativeName>
        <fullName evidence="4">Nucleoside triphosphate pyrophosphatase</fullName>
    </alternativeName>
    <alternativeName>
        <fullName evidence="4">Nucleotide pyrophosphatase</fullName>
        <shortName evidence="4">Nucleotide PPase</shortName>
    </alternativeName>
</protein>
<comment type="catalytic activity">
    <reaction evidence="4">
        <text>UTP + H2O = UMP + diphosphate + H(+)</text>
        <dbReference type="Rhea" id="RHEA:29395"/>
        <dbReference type="ChEBI" id="CHEBI:15377"/>
        <dbReference type="ChEBI" id="CHEBI:15378"/>
        <dbReference type="ChEBI" id="CHEBI:33019"/>
        <dbReference type="ChEBI" id="CHEBI:46398"/>
        <dbReference type="ChEBI" id="CHEBI:57865"/>
        <dbReference type="EC" id="3.6.1.9"/>
    </reaction>
</comment>
<keyword evidence="2 4" id="KW-0378">Hydrolase</keyword>
<comment type="similarity">
    <text evidence="4">Belongs to the Maf family. YhdE subfamily.</text>
</comment>
<evidence type="ECO:0000256" key="1">
    <source>
        <dbReference type="ARBA" id="ARBA00001968"/>
    </source>
</evidence>
<dbReference type="AlphaFoldDB" id="A0A1B2EBW9"/>
<dbReference type="KEGG" id="moc:BB934_04045"/>
<keyword evidence="3 4" id="KW-0546">Nucleotide metabolism</keyword>
<evidence type="ECO:0000256" key="2">
    <source>
        <dbReference type="ARBA" id="ARBA00022801"/>
    </source>
</evidence>
<evidence type="ECO:0000256" key="4">
    <source>
        <dbReference type="HAMAP-Rule" id="MF_00528"/>
    </source>
</evidence>
<dbReference type="GO" id="GO:0036221">
    <property type="term" value="F:UTP diphosphatase activity"/>
    <property type="evidence" value="ECO:0007669"/>
    <property type="project" value="RHEA"/>
</dbReference>
<dbReference type="CDD" id="cd00555">
    <property type="entry name" value="Maf"/>
    <property type="match status" value="1"/>
</dbReference>
<sequence length="216" mass="23702">MTSSFEVSNPSGRPKLILASASPRRLALLQQGGIEPDALLPADVDETPLKNEGAKELAKRLSRSKAEVARRVARTREDLKDSYILSADTVVVVGKRVLPKAEVVDEAAACLRLLSGRQHRVYTSICLITPKDTIRERFVETRVRFKRLSRDEFERYLASGEWRGKAGGYAIQGLAGTFVVKLVGSYSNVVGLPLYEAAALLDGEGYPVRSTWLDAA</sequence>
<comment type="subcellular location">
    <subcellularLocation>
        <location evidence="4">Cytoplasm</location>
    </subcellularLocation>
</comment>
<dbReference type="GO" id="GO:0005737">
    <property type="term" value="C:cytoplasm"/>
    <property type="evidence" value="ECO:0007669"/>
    <property type="project" value="UniProtKB-SubCell"/>
</dbReference>
<feature type="active site" description="Proton acceptor" evidence="4">
    <location>
        <position position="88"/>
    </location>
</feature>
<dbReference type="GO" id="GO:0009117">
    <property type="term" value="P:nucleotide metabolic process"/>
    <property type="evidence" value="ECO:0007669"/>
    <property type="project" value="UniProtKB-KW"/>
</dbReference>
<dbReference type="PIRSF" id="PIRSF006305">
    <property type="entry name" value="Maf"/>
    <property type="match status" value="1"/>
</dbReference>
<dbReference type="EC" id="3.6.1.9" evidence="4"/>
<dbReference type="NCBIfam" id="TIGR00172">
    <property type="entry name" value="maf"/>
    <property type="match status" value="1"/>
</dbReference>
<comment type="function">
    <text evidence="4">Nucleoside triphosphate pyrophosphatase that hydrolyzes dTTP and UTP. May have a dual role in cell division arrest and in preventing the incorporation of modified nucleotides into cellular nucleic acids.</text>
</comment>
<dbReference type="PANTHER" id="PTHR43213:SF5">
    <property type="entry name" value="BIFUNCTIONAL DTTP_UTP PYROPHOSPHATASE_METHYLTRANSFERASE PROTEIN-RELATED"/>
    <property type="match status" value="1"/>
</dbReference>
<comment type="caution">
    <text evidence="4">Lacks conserved residue(s) required for the propagation of feature annotation.</text>
</comment>
<dbReference type="PANTHER" id="PTHR43213">
    <property type="entry name" value="BIFUNCTIONAL DTTP/UTP PYROPHOSPHATASE/METHYLTRANSFERASE PROTEIN-RELATED"/>
    <property type="match status" value="1"/>
</dbReference>
<evidence type="ECO:0000313" key="5">
    <source>
        <dbReference type="EMBL" id="ANY77496.1"/>
    </source>
</evidence>